<dbReference type="AlphaFoldDB" id="A0AAU9NHI5"/>
<sequence length="463" mass="52939">MNEADETLNGVDWQLTVEEVADEGRTEAIDGGGRREAVLEGVWIMDENNTTIVDCETSLKMKKPKFGWDNRSFMVFVDSCLIEQKKAINPVPPLIKLGGKIYKNALRRKQVTALKKKQLTNKWENRKKEWKLYDRLMRLETGLGGTRSLVDASPEWWEEKIKPQSSNSQSKTVQDLGSARADHSVFYEDDGTMNSAKRAIPVVLTDPHNMCCPICFHPLCSPIYQRGQGHIACSSCCVKEKRKCPSCHLPIGFTRCQAMEKLVESLRVDCKNKWVGCKETLIYHKKSEHEKKCPNTPCVCPLSSCKFTSSSNIMYGHFRFHHKAYATSFTYDNIFLLGVQRNQKHIILQEQNEGVIFILNHGIHKHGRVFDVDCVGPSTFDDAFVYQLTVKYNKTVLSIESIPEVYSKWQQHAPYNNCLTIPSGFSEVFLQVCIKKAHPVVYVIVARNTLWSIAMLIRWTRVH</sequence>
<comment type="similarity">
    <text evidence="3">Belongs to the SINA (Seven in absentia) family.</text>
</comment>
<comment type="catalytic activity">
    <reaction evidence="1">
        <text>S-ubiquitinyl-[E2 ubiquitin-conjugating enzyme]-L-cysteine + [acceptor protein]-L-lysine = [E2 ubiquitin-conjugating enzyme]-L-cysteine + N(6)-ubiquitinyl-[acceptor protein]-L-lysine.</text>
        <dbReference type="EC" id="2.3.2.27"/>
    </reaction>
</comment>
<keyword evidence="5" id="KW-0808">Transferase</keyword>
<feature type="domain" description="SIAH-type" evidence="12">
    <location>
        <begin position="265"/>
        <end position="323"/>
    </location>
</feature>
<evidence type="ECO:0000256" key="3">
    <source>
        <dbReference type="ARBA" id="ARBA00009119"/>
    </source>
</evidence>
<evidence type="ECO:0000256" key="2">
    <source>
        <dbReference type="ARBA" id="ARBA00004906"/>
    </source>
</evidence>
<evidence type="ECO:0000259" key="12">
    <source>
        <dbReference type="PROSITE" id="PS51081"/>
    </source>
</evidence>
<keyword evidence="7 11" id="KW-0863">Zinc-finger</keyword>
<dbReference type="SUPFAM" id="SSF49599">
    <property type="entry name" value="TRAF domain-like"/>
    <property type="match status" value="1"/>
</dbReference>
<dbReference type="PANTHER" id="PTHR46632">
    <property type="entry name" value="E3 UBIQUITIN-PROTEIN LIGASE SINA-LIKE 4"/>
    <property type="match status" value="1"/>
</dbReference>
<name>A0AAU9NHI5_9ASTR</name>
<dbReference type="Pfam" id="PF21361">
    <property type="entry name" value="Sina_ZnF"/>
    <property type="match status" value="1"/>
</dbReference>
<evidence type="ECO:0000256" key="7">
    <source>
        <dbReference type="ARBA" id="ARBA00022771"/>
    </source>
</evidence>
<dbReference type="Gene3D" id="3.30.40.10">
    <property type="entry name" value="Zinc/RING finger domain, C3HC4 (zinc finger)"/>
    <property type="match status" value="1"/>
</dbReference>
<evidence type="ECO:0000256" key="8">
    <source>
        <dbReference type="ARBA" id="ARBA00022786"/>
    </source>
</evidence>
<evidence type="ECO:0000256" key="10">
    <source>
        <dbReference type="ARBA" id="ARBA00024004"/>
    </source>
</evidence>
<evidence type="ECO:0000256" key="6">
    <source>
        <dbReference type="ARBA" id="ARBA00022723"/>
    </source>
</evidence>
<protein>
    <recommendedName>
        <fullName evidence="4">RING-type E3 ubiquitin transferase</fullName>
        <ecNumber evidence="4">2.3.2.27</ecNumber>
    </recommendedName>
</protein>
<gene>
    <name evidence="13" type="ORF">LVIROSA_LOCUS23663</name>
</gene>
<dbReference type="InterPro" id="IPR044286">
    <property type="entry name" value="SINL_plant"/>
</dbReference>
<evidence type="ECO:0000256" key="1">
    <source>
        <dbReference type="ARBA" id="ARBA00000900"/>
    </source>
</evidence>
<dbReference type="InterPro" id="IPR013010">
    <property type="entry name" value="Znf_SIAH"/>
</dbReference>
<evidence type="ECO:0000313" key="13">
    <source>
        <dbReference type="EMBL" id="CAH1437327.1"/>
    </source>
</evidence>
<dbReference type="EC" id="2.3.2.27" evidence="4"/>
<dbReference type="EMBL" id="CAKMRJ010004445">
    <property type="protein sequence ID" value="CAH1437327.1"/>
    <property type="molecule type" value="Genomic_DNA"/>
</dbReference>
<comment type="pathway">
    <text evidence="2">Protein modification; protein ubiquitination.</text>
</comment>
<keyword evidence="8" id="KW-0833">Ubl conjugation pathway</keyword>
<dbReference type="PROSITE" id="PS51081">
    <property type="entry name" value="ZF_SIAH"/>
    <property type="match status" value="1"/>
</dbReference>
<evidence type="ECO:0000256" key="5">
    <source>
        <dbReference type="ARBA" id="ARBA00022679"/>
    </source>
</evidence>
<dbReference type="GO" id="GO:0008270">
    <property type="term" value="F:zinc ion binding"/>
    <property type="evidence" value="ECO:0007669"/>
    <property type="project" value="UniProtKB-KW"/>
</dbReference>
<dbReference type="Pfam" id="PF21362">
    <property type="entry name" value="Sina_RING"/>
    <property type="match status" value="1"/>
</dbReference>
<evidence type="ECO:0000256" key="4">
    <source>
        <dbReference type="ARBA" id="ARBA00012483"/>
    </source>
</evidence>
<accession>A0AAU9NHI5</accession>
<evidence type="ECO:0000256" key="11">
    <source>
        <dbReference type="PROSITE-ProRule" id="PRU00455"/>
    </source>
</evidence>
<keyword evidence="6" id="KW-0479">Metal-binding</keyword>
<dbReference type="PANTHER" id="PTHR46632:SF16">
    <property type="entry name" value="E3 UBIQUITIN-PROTEIN LIGASE SINA-LIKE 10"/>
    <property type="match status" value="1"/>
</dbReference>
<evidence type="ECO:0000313" key="14">
    <source>
        <dbReference type="Proteomes" id="UP001157418"/>
    </source>
</evidence>
<organism evidence="13 14">
    <name type="scientific">Lactuca virosa</name>
    <dbReference type="NCBI Taxonomy" id="75947"/>
    <lineage>
        <taxon>Eukaryota</taxon>
        <taxon>Viridiplantae</taxon>
        <taxon>Streptophyta</taxon>
        <taxon>Embryophyta</taxon>
        <taxon>Tracheophyta</taxon>
        <taxon>Spermatophyta</taxon>
        <taxon>Magnoliopsida</taxon>
        <taxon>eudicotyledons</taxon>
        <taxon>Gunneridae</taxon>
        <taxon>Pentapetalae</taxon>
        <taxon>asterids</taxon>
        <taxon>campanulids</taxon>
        <taxon>Asterales</taxon>
        <taxon>Asteraceae</taxon>
        <taxon>Cichorioideae</taxon>
        <taxon>Cichorieae</taxon>
        <taxon>Lactucinae</taxon>
        <taxon>Lactuca</taxon>
    </lineage>
</organism>
<keyword evidence="14" id="KW-1185">Reference proteome</keyword>
<proteinExistence type="inferred from homology"/>
<comment type="function">
    <text evidence="10">E3 ubiquitin-protein ligase that mediates ubiquitination and subsequent proteasomal degradation of target proteins. E3 ubiquitin ligases accept ubiquitin from an E2 ubiquitin-conjugating enzyme in the form of a thioester and then directly transfers the ubiquitin to targeted substrates. It probably triggers the ubiquitin-mediated degradation of different substrates.</text>
</comment>
<dbReference type="CDD" id="cd16571">
    <property type="entry name" value="RING-HC_SIAHs"/>
    <property type="match status" value="1"/>
</dbReference>
<reference evidence="13 14" key="1">
    <citation type="submission" date="2022-01" db="EMBL/GenBank/DDBJ databases">
        <authorList>
            <person name="Xiong W."/>
            <person name="Schranz E."/>
        </authorList>
    </citation>
    <scope>NUCLEOTIDE SEQUENCE [LARGE SCALE GENOMIC DNA]</scope>
</reference>
<comment type="caution">
    <text evidence="13">The sequence shown here is derived from an EMBL/GenBank/DDBJ whole genome shotgun (WGS) entry which is preliminary data.</text>
</comment>
<dbReference type="InterPro" id="IPR013083">
    <property type="entry name" value="Znf_RING/FYVE/PHD"/>
</dbReference>
<dbReference type="InterPro" id="IPR049548">
    <property type="entry name" value="Sina-like_RING"/>
</dbReference>
<evidence type="ECO:0000256" key="9">
    <source>
        <dbReference type="ARBA" id="ARBA00022833"/>
    </source>
</evidence>
<dbReference type="Proteomes" id="UP001157418">
    <property type="component" value="Unassembled WGS sequence"/>
</dbReference>
<dbReference type="GO" id="GO:0061630">
    <property type="term" value="F:ubiquitin protein ligase activity"/>
    <property type="evidence" value="ECO:0007669"/>
    <property type="project" value="UniProtKB-EC"/>
</dbReference>
<keyword evidence="9" id="KW-0862">Zinc</keyword>